<feature type="compositionally biased region" description="Low complexity" evidence="1">
    <location>
        <begin position="519"/>
        <end position="529"/>
    </location>
</feature>
<name>A0A9P7XUH2_9FUNG</name>
<reference evidence="2" key="1">
    <citation type="submission" date="2021-06" db="EMBL/GenBank/DDBJ databases">
        <title>Genome Sequence of Mortierella hyaline Strain SCG-10, a Cold-Adapted, Nitrate-Reducing Fungus Isolated from Soil in Minnesota, USA.</title>
        <authorList>
            <person name="Aldossari N."/>
        </authorList>
    </citation>
    <scope>NUCLEOTIDE SEQUENCE</scope>
    <source>
        <strain evidence="2">SCG-10</strain>
    </source>
</reference>
<feature type="compositionally biased region" description="Low complexity" evidence="1">
    <location>
        <begin position="1161"/>
        <end position="1204"/>
    </location>
</feature>
<feature type="region of interest" description="Disordered" evidence="1">
    <location>
        <begin position="75"/>
        <end position="110"/>
    </location>
</feature>
<organism evidence="2 3">
    <name type="scientific">Linnemannia hyalina</name>
    <dbReference type="NCBI Taxonomy" id="64524"/>
    <lineage>
        <taxon>Eukaryota</taxon>
        <taxon>Fungi</taxon>
        <taxon>Fungi incertae sedis</taxon>
        <taxon>Mucoromycota</taxon>
        <taxon>Mortierellomycotina</taxon>
        <taxon>Mortierellomycetes</taxon>
        <taxon>Mortierellales</taxon>
        <taxon>Mortierellaceae</taxon>
        <taxon>Linnemannia</taxon>
    </lineage>
</organism>
<feature type="compositionally biased region" description="Polar residues" evidence="1">
    <location>
        <begin position="904"/>
        <end position="922"/>
    </location>
</feature>
<feature type="compositionally biased region" description="Polar residues" evidence="1">
    <location>
        <begin position="366"/>
        <end position="384"/>
    </location>
</feature>
<feature type="compositionally biased region" description="Low complexity" evidence="1">
    <location>
        <begin position="599"/>
        <end position="616"/>
    </location>
</feature>
<accession>A0A9P7XUH2</accession>
<feature type="compositionally biased region" description="Polar residues" evidence="1">
    <location>
        <begin position="1016"/>
        <end position="1026"/>
    </location>
</feature>
<feature type="region of interest" description="Disordered" evidence="1">
    <location>
        <begin position="140"/>
        <end position="161"/>
    </location>
</feature>
<feature type="compositionally biased region" description="Polar residues" evidence="1">
    <location>
        <begin position="540"/>
        <end position="555"/>
    </location>
</feature>
<keyword evidence="3" id="KW-1185">Reference proteome</keyword>
<feature type="region of interest" description="Disordered" evidence="1">
    <location>
        <begin position="1148"/>
        <end position="1279"/>
    </location>
</feature>
<feature type="region of interest" description="Disordered" evidence="1">
    <location>
        <begin position="181"/>
        <end position="202"/>
    </location>
</feature>
<feature type="region of interest" description="Disordered" evidence="1">
    <location>
        <begin position="515"/>
        <end position="569"/>
    </location>
</feature>
<protein>
    <recommendedName>
        <fullName evidence="4">CUE domain-containing protein</fullName>
    </recommendedName>
</protein>
<evidence type="ECO:0000313" key="2">
    <source>
        <dbReference type="EMBL" id="KAG9066832.1"/>
    </source>
</evidence>
<feature type="compositionally biased region" description="Basic residues" evidence="1">
    <location>
        <begin position="26"/>
        <end position="35"/>
    </location>
</feature>
<feature type="compositionally biased region" description="Polar residues" evidence="1">
    <location>
        <begin position="1073"/>
        <end position="1085"/>
    </location>
</feature>
<feature type="region of interest" description="Disordered" evidence="1">
    <location>
        <begin position="334"/>
        <end position="353"/>
    </location>
</feature>
<proteinExistence type="predicted"/>
<evidence type="ECO:0008006" key="4">
    <source>
        <dbReference type="Google" id="ProtNLM"/>
    </source>
</evidence>
<feature type="region of interest" description="Disordered" evidence="1">
    <location>
        <begin position="859"/>
        <end position="1104"/>
    </location>
</feature>
<feature type="compositionally biased region" description="Polar residues" evidence="1">
    <location>
        <begin position="75"/>
        <end position="107"/>
    </location>
</feature>
<feature type="compositionally biased region" description="Low complexity" evidence="1">
    <location>
        <begin position="969"/>
        <end position="988"/>
    </location>
</feature>
<feature type="compositionally biased region" description="Low complexity" evidence="1">
    <location>
        <begin position="142"/>
        <end position="157"/>
    </location>
</feature>
<dbReference type="OrthoDB" id="2413468at2759"/>
<feature type="region of interest" description="Disordered" evidence="1">
    <location>
        <begin position="800"/>
        <end position="824"/>
    </location>
</feature>
<dbReference type="EMBL" id="JAHRHY010000009">
    <property type="protein sequence ID" value="KAG9066832.1"/>
    <property type="molecule type" value="Genomic_DNA"/>
</dbReference>
<feature type="compositionally biased region" description="Low complexity" evidence="1">
    <location>
        <begin position="1027"/>
        <end position="1067"/>
    </location>
</feature>
<feature type="compositionally biased region" description="Low complexity" evidence="1">
    <location>
        <begin position="1234"/>
        <end position="1245"/>
    </location>
</feature>
<feature type="region of interest" description="Disordered" evidence="1">
    <location>
        <begin position="18"/>
        <end position="44"/>
    </location>
</feature>
<evidence type="ECO:0000313" key="3">
    <source>
        <dbReference type="Proteomes" id="UP000707451"/>
    </source>
</evidence>
<feature type="region of interest" description="Disordered" evidence="1">
    <location>
        <begin position="589"/>
        <end position="659"/>
    </location>
</feature>
<feature type="compositionally biased region" description="Basic and acidic residues" evidence="1">
    <location>
        <begin position="1218"/>
        <end position="1231"/>
    </location>
</feature>
<sequence length="1347" mass="142907">MSRKYVCIVMEMSIMIQNGPQDQRKKGAQNHKRPSARTVRMATPEDSHVLRQLIDQIDGELSTFNTVGAGSDQSLTSFSTSQGSLAPSDQTDSKGESSLSLDSQGYQDSRAYQPHYPTLQQQTRQHVTSATSAIFGSSFERPNQQQQHQPLPPTTTTNYGSTSLNMNGSYYMGPRAPQYIPSPLASPISPDQPTALPGLDQEGDTLIDSAERSRQSTSSQGSLLAVSEDIAQDQIQPSYTPEVIFDLEEVSIVEGDREYDQVVPAEQGFDDQIKVDVTELYDNFGQPPSTTAKSNDTLSSVGGMTKIETHIPDSPLTLKLPELSFSSSDLGSLLASGPEGIEGEGDKRTRSHTFHGTATDIVDLTQDNGANDASQPSPALQFTGPSPVLPPANSLKYPAAFPPHQSSPLKVGYFPSNDSARDLSRTNTMTGNNEQDLEAGGPEDNLSHIKDLTRTDRKRLSLVTSGMGLAAASAAAAASRTQLDNTAGSESGLGKSFLDLPSWDLAPLSPPVDVKETMASTATSSASTSPMNARRASLGSKLQDSPGTDSPSVNDILSPASATLMTPTTPLTTREARILAGREALLRTMPDKQRLQRGISASSTSSSIASSSEKSTVVGQDMGHAGQDAQDAARSAATKSRQSHRSVQSQSSEGGVFGAVPGRGQLVDVPPEKLVFPDLSLKPIPLKAYRVRKMTLQERNMTYSLACEEFTRARSGLDVWALRCMMQDRPALMKDPPAIVRAIVGKQAQGHGDTLVSKLSMANGRMTPSALHAGSPLTSSISSGHGLGARIKNAGKRLSMDISGGMAPTPEPHHPSGTGSVLYKQKSTKSAVELGSWSPGLARNLSSLGAAAVNSAIPPAPQVASGRRNSSSASLHRAGLISSPSSGGSAFLSHQKRNSIAAVGQQTPLSNSLRSRTMSDVQAGSRMSMLGKDSPVNRTNSSSSIGCQNKQQQGSDLAISPLPYRSGGPLALISPTTTSSPPIATSSAFMERPVKRSLSSHYTRRPASMMIVPSAGQISGTSPVPRSTSNGSLGSLSSSSLGSASSSTVSDSSKGTGDLNTSSTTSSLAAGLKQQQQDSATTESARPTYAYQPDGTAIPYADETKSKDEIYSPLTSPIMIPIGGFPVARPSVQTNSYQASGGWSSPLSAGGGGLSRPLTYAGPSSAGLGSSSSLVTSPATVAREQQQSQQHQHWQQQQQQRQQSFAQGYLSPTTPDRGMVEPFKEKTEKSHRYSSASFSSIASFAKNQKRNSKKDRKKELQQEQEQLGQQQEKQKRALDQRYSVAAVPLSQSPSHNSDYLTEQSLDKLSDVLPHVDRDRLSIYLQQAYGDEMVAIGLAMSDLRSGQL</sequence>
<dbReference type="Proteomes" id="UP000707451">
    <property type="component" value="Unassembled WGS sequence"/>
</dbReference>
<gene>
    <name evidence="2" type="ORF">KI688_012744</name>
</gene>
<feature type="compositionally biased region" description="Basic residues" evidence="1">
    <location>
        <begin position="1247"/>
        <end position="1256"/>
    </location>
</feature>
<feature type="compositionally biased region" description="Polar residues" evidence="1">
    <location>
        <begin position="425"/>
        <end position="434"/>
    </location>
</feature>
<comment type="caution">
    <text evidence="2">The sequence shown here is derived from an EMBL/GenBank/DDBJ whole genome shotgun (WGS) entry which is preliminary data.</text>
</comment>
<feature type="region of interest" description="Disordered" evidence="1">
    <location>
        <begin position="366"/>
        <end position="448"/>
    </location>
</feature>
<evidence type="ECO:0000256" key="1">
    <source>
        <dbReference type="SAM" id="MobiDB-lite"/>
    </source>
</evidence>
<feature type="compositionally biased region" description="Polar residues" evidence="1">
    <location>
        <begin position="936"/>
        <end position="955"/>
    </location>
</feature>